<evidence type="ECO:0000256" key="2">
    <source>
        <dbReference type="SAM" id="Phobius"/>
    </source>
</evidence>
<accession>A0ABN1ZNJ5</accession>
<dbReference type="RefSeq" id="WP_344500154.1">
    <property type="nucleotide sequence ID" value="NZ_BAAAQD010000001.1"/>
</dbReference>
<keyword evidence="2" id="KW-1133">Transmembrane helix</keyword>
<evidence type="ECO:0000256" key="1">
    <source>
        <dbReference type="SAM" id="MobiDB-lite"/>
    </source>
</evidence>
<sequence>MASETAVAPVDPWTGKPVRRRRRGVVTVAAGVAVAVAGLVLTADVVAYRRFGPQPEPRIPGVERVAIHTRFHTTDPVRYDRTPPAGGPHAPVWLNCGVYAAPVPPENAVHSMEHGAVWVTYRPDLPAGQVAALRLLGRRPYTVVSPYPGLPAPVVASAWGRQLRLDDAADERLQRFLDVYREGPLTPERGGPCHGGTGAPLT</sequence>
<evidence type="ECO:0000313" key="3">
    <source>
        <dbReference type="EMBL" id="GAA1501518.1"/>
    </source>
</evidence>
<dbReference type="InterPro" id="IPR021454">
    <property type="entry name" value="DUF3105"/>
</dbReference>
<feature type="region of interest" description="Disordered" evidence="1">
    <location>
        <begin position="183"/>
        <end position="202"/>
    </location>
</feature>
<keyword evidence="2" id="KW-0812">Transmembrane</keyword>
<gene>
    <name evidence="3" type="ORF">GCM10009827_011260</name>
</gene>
<keyword evidence="4" id="KW-1185">Reference proteome</keyword>
<protein>
    <submittedName>
        <fullName evidence="3">DUF3105 domain-containing protein</fullName>
    </submittedName>
</protein>
<organism evidence="3 4">
    <name type="scientific">Dactylosporangium maewongense</name>
    <dbReference type="NCBI Taxonomy" id="634393"/>
    <lineage>
        <taxon>Bacteria</taxon>
        <taxon>Bacillati</taxon>
        <taxon>Actinomycetota</taxon>
        <taxon>Actinomycetes</taxon>
        <taxon>Micromonosporales</taxon>
        <taxon>Micromonosporaceae</taxon>
        <taxon>Dactylosporangium</taxon>
    </lineage>
</organism>
<proteinExistence type="predicted"/>
<feature type="compositionally biased region" description="Gly residues" evidence="1">
    <location>
        <begin position="192"/>
        <end position="202"/>
    </location>
</feature>
<dbReference type="EMBL" id="BAAAQD010000001">
    <property type="protein sequence ID" value="GAA1501518.1"/>
    <property type="molecule type" value="Genomic_DNA"/>
</dbReference>
<feature type="transmembrane region" description="Helical" evidence="2">
    <location>
        <begin position="25"/>
        <end position="48"/>
    </location>
</feature>
<reference evidence="3 4" key="1">
    <citation type="journal article" date="2019" name="Int. J. Syst. Evol. Microbiol.">
        <title>The Global Catalogue of Microorganisms (GCM) 10K type strain sequencing project: providing services to taxonomists for standard genome sequencing and annotation.</title>
        <authorList>
            <consortium name="The Broad Institute Genomics Platform"/>
            <consortium name="The Broad Institute Genome Sequencing Center for Infectious Disease"/>
            <person name="Wu L."/>
            <person name="Ma J."/>
        </authorList>
    </citation>
    <scope>NUCLEOTIDE SEQUENCE [LARGE SCALE GENOMIC DNA]</scope>
    <source>
        <strain evidence="3 4">JCM 15933</strain>
    </source>
</reference>
<dbReference type="Pfam" id="PF11303">
    <property type="entry name" value="DUF3105"/>
    <property type="match status" value="1"/>
</dbReference>
<name>A0ABN1ZNJ5_9ACTN</name>
<evidence type="ECO:0000313" key="4">
    <source>
        <dbReference type="Proteomes" id="UP001501470"/>
    </source>
</evidence>
<keyword evidence="2" id="KW-0472">Membrane</keyword>
<dbReference type="Proteomes" id="UP001501470">
    <property type="component" value="Unassembled WGS sequence"/>
</dbReference>
<comment type="caution">
    <text evidence="3">The sequence shown here is derived from an EMBL/GenBank/DDBJ whole genome shotgun (WGS) entry which is preliminary data.</text>
</comment>